<comment type="caution">
    <text evidence="10">The sequence shown here is derived from an EMBL/GenBank/DDBJ whole genome shotgun (WGS) entry which is preliminary data.</text>
</comment>
<feature type="compositionally biased region" description="Polar residues" evidence="7">
    <location>
        <begin position="314"/>
        <end position="329"/>
    </location>
</feature>
<dbReference type="InterPro" id="IPR029043">
    <property type="entry name" value="GcvT/YgfZ_C"/>
</dbReference>
<accession>M0MYF9</accession>
<feature type="region of interest" description="Disordered" evidence="7">
    <location>
        <begin position="306"/>
        <end position="329"/>
    </location>
</feature>
<evidence type="ECO:0000259" key="9">
    <source>
        <dbReference type="Pfam" id="PF08669"/>
    </source>
</evidence>
<dbReference type="InterPro" id="IPR027266">
    <property type="entry name" value="TrmE/GcvT-like"/>
</dbReference>
<dbReference type="Pfam" id="PF08669">
    <property type="entry name" value="GCV_T_C"/>
    <property type="match status" value="1"/>
</dbReference>
<evidence type="ECO:0000256" key="3">
    <source>
        <dbReference type="ARBA" id="ARBA00022679"/>
    </source>
</evidence>
<dbReference type="InterPro" id="IPR028896">
    <property type="entry name" value="GcvT/YgfZ/DmdA"/>
</dbReference>
<dbReference type="AlphaFoldDB" id="M0MYF9"/>
<name>M0MYF9_9EURY</name>
<dbReference type="PIRSF" id="PIRSF006487">
    <property type="entry name" value="GcvT"/>
    <property type="match status" value="1"/>
</dbReference>
<dbReference type="InterPro" id="IPR006223">
    <property type="entry name" value="GcvT"/>
</dbReference>
<dbReference type="GO" id="GO:0008483">
    <property type="term" value="F:transaminase activity"/>
    <property type="evidence" value="ECO:0007669"/>
    <property type="project" value="UniProtKB-KW"/>
</dbReference>
<dbReference type="InterPro" id="IPR013977">
    <property type="entry name" value="GcvT_C"/>
</dbReference>
<comment type="catalytic activity">
    <reaction evidence="4 5">
        <text>N(6)-[(R)-S(8)-aminomethyldihydrolipoyl]-L-lysyl-[protein] + (6S)-5,6,7,8-tetrahydrofolate = N(6)-[(R)-dihydrolipoyl]-L-lysyl-[protein] + (6R)-5,10-methylene-5,6,7,8-tetrahydrofolate + NH4(+)</text>
        <dbReference type="Rhea" id="RHEA:16945"/>
        <dbReference type="Rhea" id="RHEA-COMP:10475"/>
        <dbReference type="Rhea" id="RHEA-COMP:10492"/>
        <dbReference type="ChEBI" id="CHEBI:15636"/>
        <dbReference type="ChEBI" id="CHEBI:28938"/>
        <dbReference type="ChEBI" id="CHEBI:57453"/>
        <dbReference type="ChEBI" id="CHEBI:83100"/>
        <dbReference type="ChEBI" id="CHEBI:83143"/>
        <dbReference type="EC" id="2.1.2.10"/>
    </reaction>
</comment>
<dbReference type="GO" id="GO:0019464">
    <property type="term" value="P:glycine decarboxylation via glycine cleavage system"/>
    <property type="evidence" value="ECO:0007669"/>
    <property type="project" value="UniProtKB-UniRule"/>
</dbReference>
<feature type="domain" description="GCVT N-terminal" evidence="8">
    <location>
        <begin position="10"/>
        <end position="273"/>
    </location>
</feature>
<dbReference type="NCBIfam" id="NF001567">
    <property type="entry name" value="PRK00389.1"/>
    <property type="match status" value="1"/>
</dbReference>
<evidence type="ECO:0000256" key="5">
    <source>
        <dbReference type="HAMAP-Rule" id="MF_00259"/>
    </source>
</evidence>
<dbReference type="PATRIC" id="fig|1227456.3.peg.2664"/>
<protein>
    <recommendedName>
        <fullName evidence="5">Probable aminomethyltransferase</fullName>
        <ecNumber evidence="5">2.1.2.10</ecNumber>
    </recommendedName>
    <alternativeName>
        <fullName evidence="5">Glycine cleavage system T protein</fullName>
    </alternativeName>
</protein>
<dbReference type="GO" id="GO:0032259">
    <property type="term" value="P:methylation"/>
    <property type="evidence" value="ECO:0007669"/>
    <property type="project" value="UniProtKB-KW"/>
</dbReference>
<dbReference type="NCBIfam" id="TIGR00528">
    <property type="entry name" value="gcvT"/>
    <property type="match status" value="1"/>
</dbReference>
<dbReference type="GO" id="GO:0008168">
    <property type="term" value="F:methyltransferase activity"/>
    <property type="evidence" value="ECO:0007669"/>
    <property type="project" value="UniProtKB-KW"/>
</dbReference>
<gene>
    <name evidence="5 10" type="primary">gcvT</name>
    <name evidence="10" type="ORF">C450_13172</name>
</gene>
<dbReference type="PANTHER" id="PTHR43757:SF2">
    <property type="entry name" value="AMINOMETHYLTRANSFERASE, MITOCHONDRIAL"/>
    <property type="match status" value="1"/>
</dbReference>
<dbReference type="Gene3D" id="3.30.1360.120">
    <property type="entry name" value="Probable tRNA modification gtpase trme, domain 1"/>
    <property type="match status" value="1"/>
</dbReference>
<dbReference type="InterPro" id="IPR006222">
    <property type="entry name" value="GCVT_N"/>
</dbReference>
<evidence type="ECO:0000256" key="6">
    <source>
        <dbReference type="PIRSR" id="PIRSR006487-1"/>
    </source>
</evidence>
<evidence type="ECO:0000313" key="10">
    <source>
        <dbReference type="EMBL" id="EMA50631.1"/>
    </source>
</evidence>
<dbReference type="GO" id="GO:0004047">
    <property type="term" value="F:aminomethyltransferase activity"/>
    <property type="evidence" value="ECO:0007669"/>
    <property type="project" value="UniProtKB-UniRule"/>
</dbReference>
<keyword evidence="3 5" id="KW-0808">Transferase</keyword>
<dbReference type="Pfam" id="PF01571">
    <property type="entry name" value="GCV_T"/>
    <property type="match status" value="1"/>
</dbReference>
<organism evidence="10 11">
    <name type="scientific">Halococcus salifodinae DSM 8989</name>
    <dbReference type="NCBI Taxonomy" id="1227456"/>
    <lineage>
        <taxon>Archaea</taxon>
        <taxon>Methanobacteriati</taxon>
        <taxon>Methanobacteriota</taxon>
        <taxon>Stenosarchaea group</taxon>
        <taxon>Halobacteria</taxon>
        <taxon>Halobacteriales</taxon>
        <taxon>Halococcaceae</taxon>
        <taxon>Halococcus</taxon>
    </lineage>
</organism>
<comment type="subunit">
    <text evidence="5">The glycine cleavage system is composed of four proteins: P, T, L and H.</text>
</comment>
<comment type="function">
    <text evidence="5">The glycine cleavage system catalyzes the degradation of glycine.</text>
</comment>
<feature type="region of interest" description="Disordered" evidence="7">
    <location>
        <begin position="1"/>
        <end position="21"/>
    </location>
</feature>
<reference evidence="10 11" key="1">
    <citation type="journal article" date="2014" name="PLoS Genet.">
        <title>Phylogenetically driven sequencing of extremely halophilic archaea reveals strategies for static and dynamic osmo-response.</title>
        <authorList>
            <person name="Becker E.A."/>
            <person name="Seitzer P.M."/>
            <person name="Tritt A."/>
            <person name="Larsen D."/>
            <person name="Krusor M."/>
            <person name="Yao A.I."/>
            <person name="Wu D."/>
            <person name="Madern D."/>
            <person name="Eisen J.A."/>
            <person name="Darling A.E."/>
            <person name="Facciotti M.T."/>
        </authorList>
    </citation>
    <scope>NUCLEOTIDE SEQUENCE [LARGE SCALE GENOMIC DNA]</scope>
    <source>
        <strain evidence="10 11">DSM 8989</strain>
    </source>
</reference>
<dbReference type="GO" id="GO:0005960">
    <property type="term" value="C:glycine cleavage complex"/>
    <property type="evidence" value="ECO:0007669"/>
    <property type="project" value="InterPro"/>
</dbReference>
<dbReference type="SUPFAM" id="SSF103025">
    <property type="entry name" value="Folate-binding domain"/>
    <property type="match status" value="1"/>
</dbReference>
<evidence type="ECO:0000256" key="7">
    <source>
        <dbReference type="SAM" id="MobiDB-lite"/>
    </source>
</evidence>
<dbReference type="SUPFAM" id="SSF101790">
    <property type="entry name" value="Aminomethyltransferase beta-barrel domain"/>
    <property type="match status" value="1"/>
</dbReference>
<dbReference type="EMBL" id="AOME01000070">
    <property type="protein sequence ID" value="EMA50631.1"/>
    <property type="molecule type" value="Genomic_DNA"/>
</dbReference>
<dbReference type="HAMAP" id="MF_00259">
    <property type="entry name" value="GcvT"/>
    <property type="match status" value="1"/>
</dbReference>
<feature type="binding site" evidence="6">
    <location>
        <position position="211"/>
    </location>
    <ligand>
        <name>substrate</name>
    </ligand>
</feature>
<comment type="similarity">
    <text evidence="1 5">Belongs to the GcvT family.</text>
</comment>
<sequence>MALREPPLAAAHDARGAQTTEFGGWAMPVEFDSIRTEHESVRESAGKFDVSHMGEIEVSGPDAAELLGRLTTNDVSAPDPGNAQYAMITDTEGTILDDTVIYRLPETHDADFLFVPNAGHDEEMEDRWTTHRDEWELDATVDNRTEEYAMFAVQGPDAVELVASAADDANATADADEPLADLGRFSATDATVADVDCLAARTGYTGEDGLELIVPWDGAEAVWEAFDCQPCGLGARDTLRIEAGFLLSGQDFHHEENPRNPFEADVGFAVDLDTEFVGRDALAQVAEPGPDERFVGFELETRGVPRHGYDITDSEGTTIGTVTSGTMSPTLSTPVGMGYVPTEYAEPGTAVSVRVRGEPKEARTRALPFLER</sequence>
<feature type="domain" description="Aminomethyltransferase C-terminal" evidence="9">
    <location>
        <begin position="293"/>
        <end position="369"/>
    </location>
</feature>
<dbReference type="PANTHER" id="PTHR43757">
    <property type="entry name" value="AMINOMETHYLTRANSFERASE"/>
    <property type="match status" value="1"/>
</dbReference>
<evidence type="ECO:0000256" key="1">
    <source>
        <dbReference type="ARBA" id="ARBA00008609"/>
    </source>
</evidence>
<keyword evidence="10" id="KW-0489">Methyltransferase</keyword>
<proteinExistence type="inferred from homology"/>
<evidence type="ECO:0000313" key="11">
    <source>
        <dbReference type="Proteomes" id="UP000011625"/>
    </source>
</evidence>
<dbReference type="InterPro" id="IPR022903">
    <property type="entry name" value="GcvT_bac"/>
</dbReference>
<dbReference type="RefSeq" id="WP_005044042.1">
    <property type="nucleotide sequence ID" value="NZ_AOME01000070.1"/>
</dbReference>
<dbReference type="STRING" id="1227456.C450_13172"/>
<dbReference type="OrthoDB" id="2001at2157"/>
<dbReference type="Proteomes" id="UP000011625">
    <property type="component" value="Unassembled WGS sequence"/>
</dbReference>
<evidence type="ECO:0000259" key="8">
    <source>
        <dbReference type="Pfam" id="PF01571"/>
    </source>
</evidence>
<keyword evidence="2 5" id="KW-0032">Aminotransferase</keyword>
<dbReference type="EC" id="2.1.2.10" evidence="5"/>
<evidence type="ECO:0000256" key="2">
    <source>
        <dbReference type="ARBA" id="ARBA00022576"/>
    </source>
</evidence>
<evidence type="ECO:0000256" key="4">
    <source>
        <dbReference type="ARBA" id="ARBA00047665"/>
    </source>
</evidence>
<keyword evidence="11" id="KW-1185">Reference proteome</keyword>